<accession>A0A0V7ZZU9</accession>
<evidence type="ECO:0000256" key="3">
    <source>
        <dbReference type="ARBA" id="ARBA00017473"/>
    </source>
</evidence>
<dbReference type="GO" id="GO:0016114">
    <property type="term" value="P:terpenoid biosynthetic process"/>
    <property type="evidence" value="ECO:0007669"/>
    <property type="project" value="UniProtKB-UniRule"/>
</dbReference>
<evidence type="ECO:0000256" key="6">
    <source>
        <dbReference type="ARBA" id="ARBA00022777"/>
    </source>
</evidence>
<dbReference type="AlphaFoldDB" id="A0A0V7ZZU9"/>
<evidence type="ECO:0000313" key="12">
    <source>
        <dbReference type="EMBL" id="KST70068.1"/>
    </source>
</evidence>
<evidence type="ECO:0000256" key="4">
    <source>
        <dbReference type="ARBA" id="ARBA00022679"/>
    </source>
</evidence>
<evidence type="ECO:0000256" key="8">
    <source>
        <dbReference type="ARBA" id="ARBA00032554"/>
    </source>
</evidence>
<evidence type="ECO:0000256" key="5">
    <source>
        <dbReference type="ARBA" id="ARBA00022741"/>
    </source>
</evidence>
<dbReference type="RefSeq" id="WP_027843993.1">
    <property type="nucleotide sequence ID" value="NZ_LMTZ01000004.1"/>
</dbReference>
<dbReference type="EMBL" id="LMTZ01000005">
    <property type="protein sequence ID" value="KST70068.1"/>
    <property type="molecule type" value="Genomic_DNA"/>
</dbReference>
<dbReference type="HAMAP" id="MF_00061">
    <property type="entry name" value="IspE"/>
    <property type="match status" value="1"/>
</dbReference>
<comment type="function">
    <text evidence="9">Catalyzes the phosphorylation of the position 2 hydroxy group of 4-diphosphocytidyl-2C-methyl-D-erythritol.</text>
</comment>
<dbReference type="Proteomes" id="UP000053372">
    <property type="component" value="Unassembled WGS sequence"/>
</dbReference>
<sequence>MRSYTLLAPAKINLYLEIIGDRPDGYHELVMIMQSVDLCDRIDIAASSQDIIRVRCDVPDLPTDRGNLAYRAAELMTQKFPEAFAQYGGVDITIQKRIPIAAGLAGGSSNAAAVLVGIDLLWNLGLTRAELEELAAVLGSDIPFCIGGGTAIATGRGEKIAPLKGLDNIYIVLAKYRSLEVSTPWAYKTYKQQFENTYLRDTNSLTERAAAVHSGPMVQAIVHQDTAEIARKLHNDLEKVVLPAYPQVLQLRETFANAGVLGTMMSGSGPSVFAICETQKQAEEVKLQVLHTISDEDLQLFVVRSIKNGIQVTSQS</sequence>
<feature type="domain" description="GHMP kinase C-terminal" evidence="11">
    <location>
        <begin position="217"/>
        <end position="289"/>
    </location>
</feature>
<proteinExistence type="inferred from homology"/>
<keyword evidence="4 9" id="KW-0808">Transferase</keyword>
<dbReference type="InterPro" id="IPR013750">
    <property type="entry name" value="GHMP_kinase_C_dom"/>
</dbReference>
<keyword evidence="6 9" id="KW-0418">Kinase</keyword>
<dbReference type="PIRSF" id="PIRSF010376">
    <property type="entry name" value="IspE"/>
    <property type="match status" value="1"/>
</dbReference>
<dbReference type="SUPFAM" id="SSF54211">
    <property type="entry name" value="Ribosomal protein S5 domain 2-like"/>
    <property type="match status" value="1"/>
</dbReference>
<dbReference type="EMBL" id="LMTZ01000004">
    <property type="protein sequence ID" value="KST70099.1"/>
    <property type="molecule type" value="Genomic_DNA"/>
</dbReference>
<dbReference type="InterPro" id="IPR020568">
    <property type="entry name" value="Ribosomal_Su5_D2-typ_SF"/>
</dbReference>
<dbReference type="Pfam" id="PF00288">
    <property type="entry name" value="GHMP_kinases_N"/>
    <property type="match status" value="1"/>
</dbReference>
<dbReference type="PANTHER" id="PTHR43527">
    <property type="entry name" value="4-DIPHOSPHOCYTIDYL-2-C-METHYL-D-ERYTHRITOL KINASE, CHLOROPLASTIC"/>
    <property type="match status" value="1"/>
</dbReference>
<name>A0A0V7ZZU9_9CYAN</name>
<keyword evidence="5 9" id="KW-0547">Nucleotide-binding</keyword>
<evidence type="ECO:0000313" key="14">
    <source>
        <dbReference type="Proteomes" id="UP000053372"/>
    </source>
</evidence>
<dbReference type="InterPro" id="IPR006204">
    <property type="entry name" value="GHMP_kinase_N_dom"/>
</dbReference>
<dbReference type="InterPro" id="IPR004424">
    <property type="entry name" value="IspE"/>
</dbReference>
<evidence type="ECO:0000256" key="2">
    <source>
        <dbReference type="ARBA" id="ARBA00012052"/>
    </source>
</evidence>
<feature type="domain" description="GHMP kinase N-terminal" evidence="10">
    <location>
        <begin position="67"/>
        <end position="149"/>
    </location>
</feature>
<evidence type="ECO:0000313" key="13">
    <source>
        <dbReference type="EMBL" id="KST70099.1"/>
    </source>
</evidence>
<comment type="catalytic activity">
    <reaction evidence="9">
        <text>4-CDP-2-C-methyl-D-erythritol + ATP = 4-CDP-2-C-methyl-D-erythritol 2-phosphate + ADP + H(+)</text>
        <dbReference type="Rhea" id="RHEA:18437"/>
        <dbReference type="ChEBI" id="CHEBI:15378"/>
        <dbReference type="ChEBI" id="CHEBI:30616"/>
        <dbReference type="ChEBI" id="CHEBI:57823"/>
        <dbReference type="ChEBI" id="CHEBI:57919"/>
        <dbReference type="ChEBI" id="CHEBI:456216"/>
        <dbReference type="EC" id="2.7.1.148"/>
    </reaction>
</comment>
<dbReference type="UniPathway" id="UPA00056">
    <property type="reaction ID" value="UER00094"/>
</dbReference>
<dbReference type="SUPFAM" id="SSF55060">
    <property type="entry name" value="GHMP Kinase, C-terminal domain"/>
    <property type="match status" value="1"/>
</dbReference>
<feature type="active site" evidence="9">
    <location>
        <position position="141"/>
    </location>
</feature>
<dbReference type="Gene3D" id="3.30.70.890">
    <property type="entry name" value="GHMP kinase, C-terminal domain"/>
    <property type="match status" value="1"/>
</dbReference>
<dbReference type="NCBIfam" id="TIGR00154">
    <property type="entry name" value="ispE"/>
    <property type="match status" value="1"/>
</dbReference>
<dbReference type="GO" id="GO:0019288">
    <property type="term" value="P:isopentenyl diphosphate biosynthetic process, methylerythritol 4-phosphate pathway"/>
    <property type="evidence" value="ECO:0007669"/>
    <property type="project" value="UniProtKB-UniRule"/>
</dbReference>
<dbReference type="Gene3D" id="3.30.230.10">
    <property type="match status" value="1"/>
</dbReference>
<gene>
    <name evidence="9" type="primary">ispE</name>
    <name evidence="12" type="ORF">BC008_06405</name>
    <name evidence="13" type="ORF">BC008_06575</name>
</gene>
<dbReference type="GO" id="GO:0005524">
    <property type="term" value="F:ATP binding"/>
    <property type="evidence" value="ECO:0007669"/>
    <property type="project" value="UniProtKB-UniRule"/>
</dbReference>
<evidence type="ECO:0000256" key="9">
    <source>
        <dbReference type="HAMAP-Rule" id="MF_00061"/>
    </source>
</evidence>
<keyword evidence="9" id="KW-0414">Isoprene biosynthesis</keyword>
<dbReference type="Pfam" id="PF08544">
    <property type="entry name" value="GHMP_kinases_C"/>
    <property type="match status" value="1"/>
</dbReference>
<comment type="caution">
    <text evidence="12">The sequence shown here is derived from an EMBL/GenBank/DDBJ whole genome shotgun (WGS) entry which is preliminary data.</text>
</comment>
<keyword evidence="7 9" id="KW-0067">ATP-binding</keyword>
<dbReference type="OrthoDB" id="9809438at2"/>
<feature type="active site" evidence="9">
    <location>
        <position position="11"/>
    </location>
</feature>
<comment type="similarity">
    <text evidence="1 9">Belongs to the GHMP kinase family. IspE subfamily.</text>
</comment>
<dbReference type="InterPro" id="IPR036554">
    <property type="entry name" value="GHMP_kinase_C_sf"/>
</dbReference>
<evidence type="ECO:0000259" key="11">
    <source>
        <dbReference type="Pfam" id="PF08544"/>
    </source>
</evidence>
<dbReference type="EC" id="2.7.1.148" evidence="2 9"/>
<keyword evidence="14" id="KW-1185">Reference proteome</keyword>
<dbReference type="GO" id="GO:0050515">
    <property type="term" value="F:4-(cytidine 5'-diphospho)-2-C-methyl-D-erythritol kinase activity"/>
    <property type="evidence" value="ECO:0007669"/>
    <property type="project" value="UniProtKB-UniRule"/>
</dbReference>
<protein>
    <recommendedName>
        <fullName evidence="3 9">4-diphosphocytidyl-2-C-methyl-D-erythritol kinase</fullName>
        <shortName evidence="9">CMK</shortName>
        <ecNumber evidence="2 9">2.7.1.148</ecNumber>
    </recommendedName>
    <alternativeName>
        <fullName evidence="8 9">4-(cytidine-5'-diphospho)-2-C-methyl-D-erythritol kinase</fullName>
    </alternativeName>
</protein>
<evidence type="ECO:0000259" key="10">
    <source>
        <dbReference type="Pfam" id="PF00288"/>
    </source>
</evidence>
<comment type="pathway">
    <text evidence="9">Isoprenoid biosynthesis; isopentenyl diphosphate biosynthesis via DXP pathway; isopentenyl diphosphate from 1-deoxy-D-xylulose 5-phosphate: step 3/6.</text>
</comment>
<dbReference type="PANTHER" id="PTHR43527:SF2">
    <property type="entry name" value="4-DIPHOSPHOCYTIDYL-2-C-METHYL-D-ERYTHRITOL KINASE, CHLOROPLASTIC"/>
    <property type="match status" value="1"/>
</dbReference>
<evidence type="ECO:0000256" key="7">
    <source>
        <dbReference type="ARBA" id="ARBA00022840"/>
    </source>
</evidence>
<organism evidence="12 14">
    <name type="scientific">Mastigocoleus testarum BC008</name>
    <dbReference type="NCBI Taxonomy" id="371196"/>
    <lineage>
        <taxon>Bacteria</taxon>
        <taxon>Bacillati</taxon>
        <taxon>Cyanobacteriota</taxon>
        <taxon>Cyanophyceae</taxon>
        <taxon>Nostocales</taxon>
        <taxon>Hapalosiphonaceae</taxon>
        <taxon>Mastigocoleus</taxon>
    </lineage>
</organism>
<reference evidence="12 14" key="1">
    <citation type="journal article" date="2015" name="Genome Announc.">
        <title>Draft Genome of the Euendolithic (true boring) Cyanobacterium Mastigocoleus testarum strain BC008.</title>
        <authorList>
            <person name="Guida B.S."/>
            <person name="Garcia-Pichel F."/>
        </authorList>
    </citation>
    <scope>NUCLEOTIDE SEQUENCE [LARGE SCALE GENOMIC DNA]</scope>
    <source>
        <strain evidence="12 14">BC008</strain>
    </source>
</reference>
<evidence type="ECO:0000256" key="1">
    <source>
        <dbReference type="ARBA" id="ARBA00009684"/>
    </source>
</evidence>
<dbReference type="InterPro" id="IPR014721">
    <property type="entry name" value="Ribsml_uS5_D2-typ_fold_subgr"/>
</dbReference>
<feature type="binding site" evidence="9">
    <location>
        <begin position="99"/>
        <end position="109"/>
    </location>
    <ligand>
        <name>ATP</name>
        <dbReference type="ChEBI" id="CHEBI:30616"/>
    </ligand>
</feature>